<gene>
    <name evidence="1" type="ORF">A3207_04365</name>
</gene>
<accession>A0A8J8TED9</accession>
<organism evidence="1 2">
    <name type="scientific">Candidatus Methanomassiliicoccus intestinalis</name>
    <dbReference type="NCBI Taxonomy" id="1406512"/>
    <lineage>
        <taxon>Archaea</taxon>
        <taxon>Methanobacteriati</taxon>
        <taxon>Thermoplasmatota</taxon>
        <taxon>Thermoplasmata</taxon>
        <taxon>Methanomassiliicoccales</taxon>
        <taxon>Methanomassiliicoccaceae</taxon>
        <taxon>Methanomassiliicoccus</taxon>
    </lineage>
</organism>
<name>A0A8J8TED9_9ARCH</name>
<reference evidence="1" key="1">
    <citation type="submission" date="2016-03" db="EMBL/GenBank/DDBJ databases">
        <authorList>
            <person name="Borrel G."/>
            <person name="Mccann A."/>
            <person name="O'Toole P.W."/>
        </authorList>
    </citation>
    <scope>NUCLEOTIDE SEQUENCE</scope>
    <source>
        <strain evidence="1">183</strain>
    </source>
</reference>
<dbReference type="AlphaFoldDB" id="A0A8J8TED9"/>
<sequence length="138" mass="15389">MDVHVTRIIEKIPRASLSIIAEEISGMVVKNTKPTNLVTFFKSYFDFSESSIVLNPAIAQVPFPHKNMTLITIMASKKIQGIYSDPFGDTRAKIKIAIIKKGDITARAANFELSSIQNLHKHDEINSVPLRSVYAFVV</sequence>
<evidence type="ECO:0000313" key="1">
    <source>
        <dbReference type="EMBL" id="TQS81640.1"/>
    </source>
</evidence>
<proteinExistence type="predicted"/>
<dbReference type="EMBL" id="LVVT01000022">
    <property type="protein sequence ID" value="TQS81640.1"/>
    <property type="molecule type" value="Genomic_DNA"/>
</dbReference>
<protein>
    <submittedName>
        <fullName evidence="1">Uncharacterized protein</fullName>
    </submittedName>
</protein>
<dbReference type="Proteomes" id="UP000752814">
    <property type="component" value="Unassembled WGS sequence"/>
</dbReference>
<comment type="caution">
    <text evidence="1">The sequence shown here is derived from an EMBL/GenBank/DDBJ whole genome shotgun (WGS) entry which is preliminary data.</text>
</comment>
<evidence type="ECO:0000313" key="2">
    <source>
        <dbReference type="Proteomes" id="UP000752814"/>
    </source>
</evidence>